<dbReference type="Proteomes" id="UP000324629">
    <property type="component" value="Unassembled WGS sequence"/>
</dbReference>
<dbReference type="AlphaFoldDB" id="A0A5J4NKV6"/>
<feature type="compositionally biased region" description="Basic and acidic residues" evidence="2">
    <location>
        <begin position="282"/>
        <end position="294"/>
    </location>
</feature>
<evidence type="ECO:0000256" key="1">
    <source>
        <dbReference type="SAM" id="Coils"/>
    </source>
</evidence>
<name>A0A5J4NKV6_9TREM</name>
<gene>
    <name evidence="3" type="ORF">DEA37_0006441</name>
</gene>
<evidence type="ECO:0000313" key="4">
    <source>
        <dbReference type="Proteomes" id="UP000324629"/>
    </source>
</evidence>
<comment type="caution">
    <text evidence="3">The sequence shown here is derived from an EMBL/GenBank/DDBJ whole genome shotgun (WGS) entry which is preliminary data.</text>
</comment>
<protein>
    <recommendedName>
        <fullName evidence="5">Coiled-coil domain-containing protein 181</fullName>
    </recommendedName>
</protein>
<feature type="region of interest" description="Disordered" evidence="2">
    <location>
        <begin position="208"/>
        <end position="230"/>
    </location>
</feature>
<keyword evidence="4" id="KW-1185">Reference proteome</keyword>
<accession>A0A5J4NKV6</accession>
<evidence type="ECO:0000313" key="3">
    <source>
        <dbReference type="EMBL" id="KAA3676104.1"/>
    </source>
</evidence>
<sequence length="450" mass="51866">MITLEMLETMLPQTVQNNQLFSGSILKKRISTLEDENLQQELNQLFIAQLLDEVISNALYELELGRPNKTPDEDNSDDESDLEVQRRLQEINERFARMPLPSNRDSRVTFSSHLISVDQSSECLETAVDSLTVCAPVCTAVRIPHVTMNSKSNSAFFLSGDRDDANARLPITMTVSFNAVSGARQVKIIQCKMDCRKPSDELTVTQEDQQTNRLTSNNKPMSYVDSSGDIRSPSIVANQDSAAQSNNPIENCPRKKLRSNTAFQRVVPSTTKHKGPIWSGDSSHHRTCSTERNVDSTGSVNAWMRQKNRVHYVQRKAEMEHHLRAHEERKQKELADQKERERQLSAWLKSKSIQTHHERTLKQCQEAERRFFTAAHSREQCERAYKEWLRKKVREREQQMKEARERLHVTRQLMRRSKRSAEISAVISQAQVYRLLQPDNNLHTRFLAQG</sequence>
<evidence type="ECO:0008006" key="5">
    <source>
        <dbReference type="Google" id="ProtNLM"/>
    </source>
</evidence>
<keyword evidence="1" id="KW-0175">Coiled coil</keyword>
<evidence type="ECO:0000256" key="2">
    <source>
        <dbReference type="SAM" id="MobiDB-lite"/>
    </source>
</evidence>
<feature type="region of interest" description="Disordered" evidence="2">
    <location>
        <begin position="268"/>
        <end position="294"/>
    </location>
</feature>
<proteinExistence type="predicted"/>
<feature type="coiled-coil region" evidence="1">
    <location>
        <begin position="378"/>
        <end position="413"/>
    </location>
</feature>
<reference evidence="3 4" key="1">
    <citation type="journal article" date="2019" name="Gigascience">
        <title>Whole-genome sequence of the oriental lung fluke Paragonimus westermani.</title>
        <authorList>
            <person name="Oey H."/>
            <person name="Zakrzewski M."/>
            <person name="Narain K."/>
            <person name="Devi K.R."/>
            <person name="Agatsuma T."/>
            <person name="Nawaratna S."/>
            <person name="Gobert G.N."/>
            <person name="Jones M.K."/>
            <person name="Ragan M.A."/>
            <person name="McManus D.P."/>
            <person name="Krause L."/>
        </authorList>
    </citation>
    <scope>NUCLEOTIDE SEQUENCE [LARGE SCALE GENOMIC DNA]</scope>
    <source>
        <strain evidence="3 4">IND2009</strain>
    </source>
</reference>
<dbReference type="EMBL" id="QNGE01002147">
    <property type="protein sequence ID" value="KAA3676104.1"/>
    <property type="molecule type" value="Genomic_DNA"/>
</dbReference>
<organism evidence="3 4">
    <name type="scientific">Paragonimus westermani</name>
    <dbReference type="NCBI Taxonomy" id="34504"/>
    <lineage>
        <taxon>Eukaryota</taxon>
        <taxon>Metazoa</taxon>
        <taxon>Spiralia</taxon>
        <taxon>Lophotrochozoa</taxon>
        <taxon>Platyhelminthes</taxon>
        <taxon>Trematoda</taxon>
        <taxon>Digenea</taxon>
        <taxon>Plagiorchiida</taxon>
        <taxon>Troglotremata</taxon>
        <taxon>Troglotrematidae</taxon>
        <taxon>Paragonimus</taxon>
    </lineage>
</organism>
<feature type="compositionally biased region" description="Polar residues" evidence="2">
    <location>
        <begin position="208"/>
        <end position="220"/>
    </location>
</feature>